<evidence type="ECO:0000313" key="2">
    <source>
        <dbReference type="Proteomes" id="UP001600888"/>
    </source>
</evidence>
<evidence type="ECO:0000313" key="1">
    <source>
        <dbReference type="EMBL" id="KAL2282105.1"/>
    </source>
</evidence>
<gene>
    <name evidence="1" type="ORF">FJTKL_11153</name>
</gene>
<name>A0ABR4EI73_9PEZI</name>
<keyword evidence="2" id="KW-1185">Reference proteome</keyword>
<sequence>MKSYPLVLLSSTDYCVSIIPQSVIPESIVPESIALSRLPQANCPKSAILFPRKWSKANGDMSVLCLRGFTHTEPSAPLRAPCLLTGPEHDHIPEILQVRNQ</sequence>
<comment type="caution">
    <text evidence="1">The sequence shown here is derived from an EMBL/GenBank/DDBJ whole genome shotgun (WGS) entry which is preliminary data.</text>
</comment>
<reference evidence="1 2" key="1">
    <citation type="submission" date="2024-03" db="EMBL/GenBank/DDBJ databases">
        <title>A high-quality draft genome sequence of Diaporthe vaccinii, a causative agent of upright dieback and viscid rot disease in cranberry plants.</title>
        <authorList>
            <person name="Sarrasin M."/>
            <person name="Lang B.F."/>
            <person name="Burger G."/>
        </authorList>
    </citation>
    <scope>NUCLEOTIDE SEQUENCE [LARGE SCALE GENOMIC DNA]</scope>
    <source>
        <strain evidence="1 2">IS7</strain>
    </source>
</reference>
<accession>A0ABR4EI73</accession>
<proteinExistence type="predicted"/>
<organism evidence="1 2">
    <name type="scientific">Diaporthe vaccinii</name>
    <dbReference type="NCBI Taxonomy" id="105482"/>
    <lineage>
        <taxon>Eukaryota</taxon>
        <taxon>Fungi</taxon>
        <taxon>Dikarya</taxon>
        <taxon>Ascomycota</taxon>
        <taxon>Pezizomycotina</taxon>
        <taxon>Sordariomycetes</taxon>
        <taxon>Sordariomycetidae</taxon>
        <taxon>Diaporthales</taxon>
        <taxon>Diaporthaceae</taxon>
        <taxon>Diaporthe</taxon>
        <taxon>Diaporthe eres species complex</taxon>
    </lineage>
</organism>
<dbReference type="EMBL" id="JBAWTH010000052">
    <property type="protein sequence ID" value="KAL2282105.1"/>
    <property type="molecule type" value="Genomic_DNA"/>
</dbReference>
<dbReference type="Proteomes" id="UP001600888">
    <property type="component" value="Unassembled WGS sequence"/>
</dbReference>
<protein>
    <submittedName>
        <fullName evidence="1">Uncharacterized protein</fullName>
    </submittedName>
</protein>